<name>A0ACC5W119_9BACT</name>
<dbReference type="Proteomes" id="UP001319828">
    <property type="component" value="Unassembled WGS sequence"/>
</dbReference>
<comment type="caution">
    <text evidence="1">The sequence shown here is derived from an EMBL/GenBank/DDBJ whole genome shotgun (WGS) entry which is preliminary data.</text>
</comment>
<gene>
    <name evidence="1" type="ORF">H2252_04265</name>
</gene>
<dbReference type="EMBL" id="JACHUQ010000006">
    <property type="protein sequence ID" value="MBZ7974588.1"/>
    <property type="molecule type" value="Genomic_DNA"/>
</dbReference>
<reference evidence="1" key="1">
    <citation type="submission" date="2020-07" db="EMBL/GenBank/DDBJ databases">
        <title>Campylobacter molothri sp. nov. isolated from wild birds.</title>
        <authorList>
            <person name="Miller W.G."/>
            <person name="Chapman M.H."/>
            <person name="Yee E."/>
            <person name="Lopes B.S."/>
            <person name="Forbes K.J."/>
        </authorList>
    </citation>
    <scope>NUCLEOTIDE SEQUENCE</scope>
    <source>
        <strain evidence="1">RM9754</strain>
    </source>
</reference>
<evidence type="ECO:0000313" key="1">
    <source>
        <dbReference type="EMBL" id="MBZ7974588.1"/>
    </source>
</evidence>
<proteinExistence type="predicted"/>
<organism evidence="1 2">
    <name type="scientific">Campylobacter molothri</name>
    <dbReference type="NCBI Taxonomy" id="1032242"/>
    <lineage>
        <taxon>Bacteria</taxon>
        <taxon>Pseudomonadati</taxon>
        <taxon>Campylobacterota</taxon>
        <taxon>Epsilonproteobacteria</taxon>
        <taxon>Campylobacterales</taxon>
        <taxon>Campylobacteraceae</taxon>
        <taxon>Campylobacter</taxon>
    </lineage>
</organism>
<sequence>MTSLNALKTGKEKLAIINQVLERISLVANALDNTRIEEIVGLKEQVNDFYNKILELKNIIVKQGNEISYNADFVENESSKIETISANIEKKSNEIKEIYSEINKIQNKINEILSSANEKYPKLLEFNQKFEAIQNELKNYYSVAQDFEAGLLDVEKNKNLVKEYLKLCINLKEQILEELEHAQDIKEDLHDSLNLVNNLVSNITATKNEIIAISNDFKNVKAEVCEIVCKAESSIKNKINTILFENQRLNQNMIEILKRCEKLEDEIVGKYEDIQKAINLINESKTMINDLNEAVETSREFANDMASYTQIVKDFKNQIDNLKVDLKSYNERLKSDLDLKSNEIKTNIDTKISQIELLKEQIQTLYENSKNTVDSALTNFLERAKIANEDLGRLLEVARVELANDKALIETYIQEQKENILKEMQKVADQITDETSGILAQKNAIEKTIIDAKVLLETLTQNFKTEFQEKTNDFNANATQKIKAVFDEGEAAIQKINDYTKEKESVFDGKVEAIENATTQGIKDIENSKTQSVEEIENTSQQSIEAIEQKTQENTQIFEKLIQNNLGGIYSHLFSLEKVLIDKEIIKLSYKE</sequence>
<accession>A0ACC5W119</accession>
<keyword evidence="2" id="KW-1185">Reference proteome</keyword>
<evidence type="ECO:0000313" key="2">
    <source>
        <dbReference type="Proteomes" id="UP001319828"/>
    </source>
</evidence>
<protein>
    <submittedName>
        <fullName evidence="1">Uncharacterized protein</fullName>
    </submittedName>
</protein>